<dbReference type="InterPro" id="IPR037187">
    <property type="entry name" value="DnaK_N"/>
</dbReference>
<evidence type="ECO:0000313" key="7">
    <source>
        <dbReference type="Proteomes" id="UP000006054"/>
    </source>
</evidence>
<dbReference type="KEGG" id="fli:Fleli_1595"/>
<evidence type="ECO:0000259" key="5">
    <source>
        <dbReference type="Pfam" id="PF01258"/>
    </source>
</evidence>
<keyword evidence="2" id="KW-0863">Zinc-finger</keyword>
<dbReference type="EMBL" id="CP003345">
    <property type="protein sequence ID" value="AFM04013.1"/>
    <property type="molecule type" value="Genomic_DNA"/>
</dbReference>
<keyword evidence="1" id="KW-0479">Metal-binding</keyword>
<dbReference type="AlphaFoldDB" id="I4AJ78"/>
<sequence length="124" mass="14137">MENNQILRYSADELKEFEDILNSKLAKSKDELNYLKRSIMREDAAENRTSAGNLEDGAGSMEKEQLNQLAARAQKFIADLERALFRIKNGTYGVCKDTGKLISKERLRAVPHTQQSMEAKMNRV</sequence>
<keyword evidence="3" id="KW-0862">Zinc</keyword>
<evidence type="ECO:0000313" key="6">
    <source>
        <dbReference type="EMBL" id="AFM04013.1"/>
    </source>
</evidence>
<dbReference type="Gene3D" id="1.20.120.910">
    <property type="entry name" value="DksA, coiled-coil domain"/>
    <property type="match status" value="1"/>
</dbReference>
<evidence type="ECO:0000256" key="1">
    <source>
        <dbReference type="ARBA" id="ARBA00022723"/>
    </source>
</evidence>
<evidence type="ECO:0000256" key="2">
    <source>
        <dbReference type="ARBA" id="ARBA00022771"/>
    </source>
</evidence>
<dbReference type="Proteomes" id="UP000006054">
    <property type="component" value="Chromosome"/>
</dbReference>
<reference evidence="7" key="1">
    <citation type="submission" date="2012-06" db="EMBL/GenBank/DDBJ databases">
        <title>The complete genome of Flexibacter litoralis DSM 6794.</title>
        <authorList>
            <person name="Lucas S."/>
            <person name="Copeland A."/>
            <person name="Lapidus A."/>
            <person name="Glavina del Rio T."/>
            <person name="Dalin E."/>
            <person name="Tice H."/>
            <person name="Bruce D."/>
            <person name="Goodwin L."/>
            <person name="Pitluck S."/>
            <person name="Peters L."/>
            <person name="Ovchinnikova G."/>
            <person name="Lu M."/>
            <person name="Kyrpides N."/>
            <person name="Mavromatis K."/>
            <person name="Ivanova N."/>
            <person name="Brettin T."/>
            <person name="Detter J.C."/>
            <person name="Han C."/>
            <person name="Larimer F."/>
            <person name="Land M."/>
            <person name="Hauser L."/>
            <person name="Markowitz V."/>
            <person name="Cheng J.-F."/>
            <person name="Hugenholtz P."/>
            <person name="Woyke T."/>
            <person name="Wu D."/>
            <person name="Spring S."/>
            <person name="Lang E."/>
            <person name="Kopitz M."/>
            <person name="Brambilla E."/>
            <person name="Klenk H.-P."/>
            <person name="Eisen J.A."/>
        </authorList>
    </citation>
    <scope>NUCLEOTIDE SEQUENCE [LARGE SCALE GENOMIC DNA]</scope>
    <source>
        <strain evidence="7">ATCC 23117 / DSM 6794 / NBRC 15988 / NCIMB 1366 / Sio-4</strain>
    </source>
</reference>
<dbReference type="Pfam" id="PF01258">
    <property type="entry name" value="zf-dskA_traR"/>
    <property type="match status" value="1"/>
</dbReference>
<evidence type="ECO:0000256" key="3">
    <source>
        <dbReference type="ARBA" id="ARBA00022833"/>
    </source>
</evidence>
<dbReference type="PANTHER" id="PTHR33823:SF2">
    <property type="entry name" value="RNA POLYMERASE-BINDING TRANSCRIPTION FACTOR DKSA"/>
    <property type="match status" value="1"/>
</dbReference>
<accession>I4AJ78</accession>
<dbReference type="OrthoDB" id="9811543at2"/>
<organism evidence="6 7">
    <name type="scientific">Bernardetia litoralis (strain ATCC 23117 / DSM 6794 / NBRC 15988 / NCIMB 1366 / Fx l1 / Sio-4)</name>
    <name type="common">Flexibacter litoralis</name>
    <dbReference type="NCBI Taxonomy" id="880071"/>
    <lineage>
        <taxon>Bacteria</taxon>
        <taxon>Pseudomonadati</taxon>
        <taxon>Bacteroidota</taxon>
        <taxon>Cytophagia</taxon>
        <taxon>Cytophagales</taxon>
        <taxon>Bernardetiaceae</taxon>
        <taxon>Bernardetia</taxon>
    </lineage>
</organism>
<dbReference type="HOGENOM" id="CLU_043144_3_1_10"/>
<name>I4AJ78_BERLS</name>
<protein>
    <submittedName>
        <fullName evidence="6">DnaK suppressor protein</fullName>
    </submittedName>
</protein>
<keyword evidence="7" id="KW-1185">Reference proteome</keyword>
<feature type="zinc finger region" description="dksA C4-type" evidence="4">
    <location>
        <begin position="95"/>
        <end position="119"/>
    </location>
</feature>
<dbReference type="eggNOG" id="COG1734">
    <property type="taxonomic scope" value="Bacteria"/>
</dbReference>
<dbReference type="PATRIC" id="fig|880071.3.peg.1575"/>
<dbReference type="PANTHER" id="PTHR33823">
    <property type="entry name" value="RNA POLYMERASE-BINDING TRANSCRIPTION FACTOR DKSA-RELATED"/>
    <property type="match status" value="1"/>
</dbReference>
<dbReference type="RefSeq" id="WP_014797470.1">
    <property type="nucleotide sequence ID" value="NC_018018.1"/>
</dbReference>
<dbReference type="PROSITE" id="PS51128">
    <property type="entry name" value="ZF_DKSA_2"/>
    <property type="match status" value="1"/>
</dbReference>
<gene>
    <name evidence="6" type="ordered locus">Fleli_1595</name>
</gene>
<evidence type="ECO:0000256" key="4">
    <source>
        <dbReference type="PROSITE-ProRule" id="PRU00510"/>
    </source>
</evidence>
<dbReference type="SUPFAM" id="SSF109635">
    <property type="entry name" value="DnaK suppressor protein DksA, alpha-hairpin domain"/>
    <property type="match status" value="1"/>
</dbReference>
<feature type="domain" description="Zinc finger DksA/TraR C4-type" evidence="5">
    <location>
        <begin position="90"/>
        <end position="118"/>
    </location>
</feature>
<dbReference type="GO" id="GO:0008270">
    <property type="term" value="F:zinc ion binding"/>
    <property type="evidence" value="ECO:0007669"/>
    <property type="project" value="UniProtKB-KW"/>
</dbReference>
<dbReference type="STRING" id="880071.Fleli_1595"/>
<proteinExistence type="predicted"/>
<dbReference type="InterPro" id="IPR000962">
    <property type="entry name" value="Znf_DskA_TraR"/>
</dbReference>